<sequence length="231" mass="26706">MLARATCCPLKRVDILRAIVDARYLAIEGPPGVGKAVLAERLGQQLDASLVLDEVENPFAADRNARGTGAAFQAQLFHLLARHRQQETLRQGDLFSQATVCDYLFDKDKILAYLTLDDNELFIYQRLYDLLARDLPTPDVVVYLQCPTDRLRKRLRDRARRSPDRRSVDDENLRELNDAFNHFFFHYAGAPLLVVETSSLDLDWQDEDVEDLLRQIEHMQQGTQYYVPRQR</sequence>
<dbReference type="InterPro" id="IPR002624">
    <property type="entry name" value="DCK/DGK"/>
</dbReference>
<keyword evidence="4" id="KW-0418">Kinase</keyword>
<dbReference type="OrthoDB" id="9776634at2"/>
<organism evidence="4 5">
    <name type="scientific">Luteitalea pratensis</name>
    <dbReference type="NCBI Taxonomy" id="1855912"/>
    <lineage>
        <taxon>Bacteria</taxon>
        <taxon>Pseudomonadati</taxon>
        <taxon>Acidobacteriota</taxon>
        <taxon>Vicinamibacteria</taxon>
        <taxon>Vicinamibacterales</taxon>
        <taxon>Vicinamibacteraceae</taxon>
        <taxon>Luteitalea</taxon>
    </lineage>
</organism>
<dbReference type="Proteomes" id="UP000076079">
    <property type="component" value="Chromosome"/>
</dbReference>
<dbReference type="PANTHER" id="PTHR10513:SF46">
    <property type="entry name" value="DEOXYGUANOSINE KINASE"/>
    <property type="match status" value="1"/>
</dbReference>
<dbReference type="PIRSF" id="PIRSF000705">
    <property type="entry name" value="DNK"/>
    <property type="match status" value="1"/>
</dbReference>
<reference evidence="4 5" key="1">
    <citation type="journal article" date="2016" name="Genome Announc.">
        <title>First Complete Genome Sequence of a Subdivision 6 Acidobacterium Strain.</title>
        <authorList>
            <person name="Huang S."/>
            <person name="Vieira S."/>
            <person name="Bunk B."/>
            <person name="Riedel T."/>
            <person name="Sproer C."/>
            <person name="Overmann J."/>
        </authorList>
    </citation>
    <scope>NUCLEOTIDE SEQUENCE [LARGE SCALE GENOMIC DNA]</scope>
    <source>
        <strain evidence="5">DSM 100886 HEG_-6_39</strain>
    </source>
</reference>
<dbReference type="GO" id="GO:0005737">
    <property type="term" value="C:cytoplasm"/>
    <property type="evidence" value="ECO:0007669"/>
    <property type="project" value="TreeGrafter"/>
</dbReference>
<evidence type="ECO:0000256" key="2">
    <source>
        <dbReference type="PIRSR" id="PIRSR000705-3"/>
    </source>
</evidence>
<keyword evidence="4" id="KW-0808">Transferase</keyword>
<dbReference type="Pfam" id="PF01712">
    <property type="entry name" value="dNK"/>
    <property type="match status" value="1"/>
</dbReference>
<name>A0A143PVG2_LUTPR</name>
<feature type="active site" description="Proton acceptor" evidence="1">
    <location>
        <position position="102"/>
    </location>
</feature>
<dbReference type="Gene3D" id="3.40.50.300">
    <property type="entry name" value="P-loop containing nucleotide triphosphate hydrolases"/>
    <property type="match status" value="1"/>
</dbReference>
<dbReference type="InterPro" id="IPR031314">
    <property type="entry name" value="DNK_dom"/>
</dbReference>
<dbReference type="AlphaFoldDB" id="A0A143PVG2"/>
<evidence type="ECO:0000313" key="5">
    <source>
        <dbReference type="Proteomes" id="UP000076079"/>
    </source>
</evidence>
<keyword evidence="2" id="KW-0547">Nucleotide-binding</keyword>
<accession>A0A143PVG2</accession>
<dbReference type="SUPFAM" id="SSF52540">
    <property type="entry name" value="P-loop containing nucleoside triphosphate hydrolases"/>
    <property type="match status" value="1"/>
</dbReference>
<keyword evidence="2" id="KW-0067">ATP-binding</keyword>
<evidence type="ECO:0000259" key="3">
    <source>
        <dbReference type="Pfam" id="PF01712"/>
    </source>
</evidence>
<reference evidence="5" key="2">
    <citation type="submission" date="2016-04" db="EMBL/GenBank/DDBJ databases">
        <title>First Complete Genome Sequence of a Subdivision 6 Acidobacterium.</title>
        <authorList>
            <person name="Huang S."/>
            <person name="Vieira S."/>
            <person name="Bunk B."/>
            <person name="Riedel T."/>
            <person name="Sproeer C."/>
            <person name="Overmann J."/>
        </authorList>
    </citation>
    <scope>NUCLEOTIDE SEQUENCE [LARGE SCALE GENOMIC DNA]</scope>
    <source>
        <strain evidence="5">DSM 100886 HEG_-6_39</strain>
    </source>
</reference>
<dbReference type="InterPro" id="IPR050566">
    <property type="entry name" value="Deoxyribonucleoside_kinase"/>
</dbReference>
<proteinExistence type="predicted"/>
<dbReference type="EC" id="2.7.1.113" evidence="4"/>
<protein>
    <submittedName>
        <fullName evidence="4">Deoxyguanosine kinase</fullName>
        <ecNumber evidence="4">2.7.1.113</ecNumber>
    </submittedName>
</protein>
<evidence type="ECO:0000313" key="4">
    <source>
        <dbReference type="EMBL" id="AMY12572.1"/>
    </source>
</evidence>
<feature type="binding site" evidence="2">
    <location>
        <begin position="154"/>
        <end position="158"/>
    </location>
    <ligand>
        <name>ATP</name>
        <dbReference type="ChEBI" id="CHEBI:30616"/>
    </ligand>
</feature>
<dbReference type="PANTHER" id="PTHR10513">
    <property type="entry name" value="DEOXYNUCLEOSIDE KINASE"/>
    <property type="match status" value="1"/>
</dbReference>
<keyword evidence="5" id="KW-1185">Reference proteome</keyword>
<dbReference type="EMBL" id="CP015136">
    <property type="protein sequence ID" value="AMY12572.1"/>
    <property type="molecule type" value="Genomic_DNA"/>
</dbReference>
<dbReference type="GO" id="GO:0005524">
    <property type="term" value="F:ATP binding"/>
    <property type="evidence" value="ECO:0007669"/>
    <property type="project" value="UniProtKB-KW"/>
</dbReference>
<feature type="domain" description="Deoxynucleoside kinase" evidence="3">
    <location>
        <begin position="25"/>
        <end position="218"/>
    </location>
</feature>
<dbReference type="InterPro" id="IPR027417">
    <property type="entry name" value="P-loop_NTPase"/>
</dbReference>
<dbReference type="GO" id="GO:0004138">
    <property type="term" value="F:deoxyguanosine kinase activity"/>
    <property type="evidence" value="ECO:0007669"/>
    <property type="project" value="UniProtKB-EC"/>
</dbReference>
<evidence type="ECO:0000256" key="1">
    <source>
        <dbReference type="PIRSR" id="PIRSR000705-1"/>
    </source>
</evidence>
<dbReference type="STRING" id="1855912.LuPra_05849"/>
<gene>
    <name evidence="4" type="primary">dgk</name>
    <name evidence="4" type="ORF">LuPra_05849</name>
</gene>
<dbReference type="KEGG" id="abac:LuPra_05849"/>